<feature type="region of interest" description="Disordered" evidence="1">
    <location>
        <begin position="28"/>
        <end position="51"/>
    </location>
</feature>
<proteinExistence type="predicted"/>
<comment type="caution">
    <text evidence="2">The sequence shown here is derived from an EMBL/GenBank/DDBJ whole genome shotgun (WGS) entry which is preliminary data.</text>
</comment>
<name>A0A9X2K6U3_9ACTN</name>
<dbReference type="AlphaFoldDB" id="A0A9X2K6U3"/>
<dbReference type="Proteomes" id="UP001139648">
    <property type="component" value="Unassembled WGS sequence"/>
</dbReference>
<evidence type="ECO:0000313" key="2">
    <source>
        <dbReference type="EMBL" id="MCP2361855.1"/>
    </source>
</evidence>
<organism evidence="2 3">
    <name type="scientific">Nonomuraea thailandensis</name>
    <dbReference type="NCBI Taxonomy" id="1188745"/>
    <lineage>
        <taxon>Bacteria</taxon>
        <taxon>Bacillati</taxon>
        <taxon>Actinomycetota</taxon>
        <taxon>Actinomycetes</taxon>
        <taxon>Streptosporangiales</taxon>
        <taxon>Streptosporangiaceae</taxon>
        <taxon>Nonomuraea</taxon>
    </lineage>
</organism>
<sequence length="507" mass="55241">MNPGTRKLSTGDDELTFLAHTISMSSLHGPGPWPPHAMDLPDEPPRQDDGRPYMPSVVMDGVRTHHFGFAPDLGAVQEVADLLQWRAPYQRLHERLAEACALELCDELVSELAGRELSRRQVYEAGRWLAEHGTRREAVKIGIVLVGASGDERDRELLLLLGTLEEFTLYAAVALLRTQPAGERERAVFELAGRVTAWGRIHAVERLEGSDDPEVKAWLLREGFRNGVMDEYLAPLAATTGDLYSALLDPEPDEALVDGAGGILSALVRGEGGPTTGISAYGEAVPALARYADLAAAGEATLRRLDHLLTIRRHLSEPPEHWLPADVQALRRRYADVLAQPRWAELALAGVADPRSDGFALAQYCAQGLALPILPQLVARLRVDPCDGFTWQHVLGLADPGTLVALAEELLPLDDLANGPGDRLIGDGHEQALETIVTELERHPGLGLPLVRAALRNRGIRVRRCAVRALRAWPEPPEEAAAWVRAAHAVEPDGALRDEMDAYLGQG</sequence>
<protein>
    <submittedName>
        <fullName evidence="2">Uncharacterized protein</fullName>
    </submittedName>
</protein>
<evidence type="ECO:0000313" key="3">
    <source>
        <dbReference type="Proteomes" id="UP001139648"/>
    </source>
</evidence>
<gene>
    <name evidence="2" type="ORF">HD597_008875</name>
</gene>
<evidence type="ECO:0000256" key="1">
    <source>
        <dbReference type="SAM" id="MobiDB-lite"/>
    </source>
</evidence>
<dbReference type="RefSeq" id="WP_253751816.1">
    <property type="nucleotide sequence ID" value="NZ_BAABKA010000064.1"/>
</dbReference>
<dbReference type="EMBL" id="JAMZEB010000002">
    <property type="protein sequence ID" value="MCP2361855.1"/>
    <property type="molecule type" value="Genomic_DNA"/>
</dbReference>
<keyword evidence="3" id="KW-1185">Reference proteome</keyword>
<reference evidence="2" key="1">
    <citation type="submission" date="2022-06" db="EMBL/GenBank/DDBJ databases">
        <title>Sequencing the genomes of 1000 actinobacteria strains.</title>
        <authorList>
            <person name="Klenk H.-P."/>
        </authorList>
    </citation>
    <scope>NUCLEOTIDE SEQUENCE</scope>
    <source>
        <strain evidence="2">DSM 46694</strain>
    </source>
</reference>
<accession>A0A9X2K6U3</accession>